<evidence type="ECO:0000313" key="1">
    <source>
        <dbReference type="EMBL" id="AWM14198.1"/>
    </source>
</evidence>
<dbReference type="KEGG" id="fse:DI487_10275"/>
<gene>
    <name evidence="1" type="ORF">DI487_10275</name>
</gene>
<keyword evidence="2" id="KW-1185">Reference proteome</keyword>
<name>A0A2U8QVK8_9FLAO</name>
<dbReference type="EMBL" id="CP029463">
    <property type="protein sequence ID" value="AWM14198.1"/>
    <property type="molecule type" value="Genomic_DNA"/>
</dbReference>
<accession>A0A2U8QVK8</accession>
<dbReference type="AlphaFoldDB" id="A0A2U8QVK8"/>
<dbReference type="RefSeq" id="WP_109569558.1">
    <property type="nucleotide sequence ID" value="NZ_CP029463.1"/>
</dbReference>
<reference evidence="1 2" key="1">
    <citation type="submission" date="2018-05" db="EMBL/GenBank/DDBJ databases">
        <title>Flavobacterium sp. MEBiC07310.</title>
        <authorList>
            <person name="Baek K."/>
        </authorList>
    </citation>
    <scope>NUCLEOTIDE SEQUENCE [LARGE SCALE GENOMIC DNA]</scope>
    <source>
        <strain evidence="1 2">MEBiC07310</strain>
    </source>
</reference>
<dbReference type="Proteomes" id="UP000245429">
    <property type="component" value="Chromosome"/>
</dbReference>
<organism evidence="1 2">
    <name type="scientific">Flavobacterium sediminis</name>
    <dbReference type="NCBI Taxonomy" id="2201181"/>
    <lineage>
        <taxon>Bacteria</taxon>
        <taxon>Pseudomonadati</taxon>
        <taxon>Bacteroidota</taxon>
        <taxon>Flavobacteriia</taxon>
        <taxon>Flavobacteriales</taxon>
        <taxon>Flavobacteriaceae</taxon>
        <taxon>Flavobacterium</taxon>
    </lineage>
</organism>
<protein>
    <submittedName>
        <fullName evidence="1">Uncharacterized protein</fullName>
    </submittedName>
</protein>
<sequence>MKQLNLPFKIDKQHENWEFELDALDDRLSGYHSYKYIGKQLNYFLNYITHETELIFNGDFLTAVILTLKKVEVKDLHIVNEFLVQNATKQIQVDKFCSKFKVWRIMYFSSYNPKKKQIIVIYGKPRFIQKHLLILLKS</sequence>
<proteinExistence type="predicted"/>
<evidence type="ECO:0000313" key="2">
    <source>
        <dbReference type="Proteomes" id="UP000245429"/>
    </source>
</evidence>
<dbReference type="OrthoDB" id="1448900at2"/>